<keyword evidence="3" id="KW-1185">Reference proteome</keyword>
<sequence>MRILPFGQGEYKSYASSESCQSVPTPSSHSFHSEQDHYFHFQNIQRSFSKMRLSSFVMWALASTASAIAIGEPSPVVVDREVSSPGASELYNELKNLAVRDIEDTFKREASTDLALIPDHPSALAARQGSWFNFGVFNCRRANPISVTAYVVAAKVAWDQATGLCKVWLSNKDFKYDITVRLSNNNDPNTRQEVTVRAATCNSEYSVSFLRDGSGFKLEVGGQSKPAPSPPGTRRSLPANTSENPFHKRRLMIGA</sequence>
<comment type="caution">
    <text evidence="2">The sequence shown here is derived from an EMBL/GenBank/DDBJ whole genome shotgun (WGS) entry which is preliminary data.</text>
</comment>
<dbReference type="EMBL" id="SDAQ01000153">
    <property type="protein sequence ID" value="KAI3533735.1"/>
    <property type="molecule type" value="Genomic_DNA"/>
</dbReference>
<evidence type="ECO:0000313" key="3">
    <source>
        <dbReference type="Proteomes" id="UP001056436"/>
    </source>
</evidence>
<evidence type="ECO:0000256" key="1">
    <source>
        <dbReference type="SAM" id="MobiDB-lite"/>
    </source>
</evidence>
<organism evidence="2 3">
    <name type="scientific">Colletotrichum abscissum</name>
    <dbReference type="NCBI Taxonomy" id="1671311"/>
    <lineage>
        <taxon>Eukaryota</taxon>
        <taxon>Fungi</taxon>
        <taxon>Dikarya</taxon>
        <taxon>Ascomycota</taxon>
        <taxon>Pezizomycotina</taxon>
        <taxon>Sordariomycetes</taxon>
        <taxon>Hypocreomycetidae</taxon>
        <taxon>Glomerellales</taxon>
        <taxon>Glomerellaceae</taxon>
        <taxon>Colletotrichum</taxon>
        <taxon>Colletotrichum acutatum species complex</taxon>
    </lineage>
</organism>
<dbReference type="Proteomes" id="UP001056436">
    <property type="component" value="Unassembled WGS sequence"/>
</dbReference>
<accession>A0A9Q0AUF1</accession>
<reference evidence="2" key="1">
    <citation type="submission" date="2019-01" db="EMBL/GenBank/DDBJ databases">
        <title>Colletotrichum abscissum LGMF1257.</title>
        <authorList>
            <person name="Baroncelli R."/>
        </authorList>
    </citation>
    <scope>NUCLEOTIDE SEQUENCE</scope>
    <source>
        <strain evidence="2">Ca142</strain>
    </source>
</reference>
<dbReference type="OrthoDB" id="4796809at2759"/>
<feature type="region of interest" description="Disordered" evidence="1">
    <location>
        <begin position="220"/>
        <end position="247"/>
    </location>
</feature>
<proteinExistence type="predicted"/>
<name>A0A9Q0AUF1_9PEZI</name>
<gene>
    <name evidence="2" type="ORF">CABS02_13489</name>
</gene>
<dbReference type="AlphaFoldDB" id="A0A9Q0AUF1"/>
<protein>
    <submittedName>
        <fullName evidence="2">Uncharacterized protein</fullName>
    </submittedName>
</protein>
<evidence type="ECO:0000313" key="2">
    <source>
        <dbReference type="EMBL" id="KAI3533735.1"/>
    </source>
</evidence>